<dbReference type="EMBL" id="MU273488">
    <property type="protein sequence ID" value="KAI0035198.1"/>
    <property type="molecule type" value="Genomic_DNA"/>
</dbReference>
<dbReference type="Proteomes" id="UP000814128">
    <property type="component" value="Unassembled WGS sequence"/>
</dbReference>
<sequence>MSKHPLLNKSAPTITLPDANGEPFTFTPGTQGKPAVVFFVPSVGTYGCSREMCGFRDALVDGRDFSNANVQLVGIGPNPVTDIKKWTDNNKINYPVLSDEKGDARKAFQCGKGLMGLSEGRLSFIIDKEGVIRDVMDSVLNYNGHVKFALQAIEKFGAESKAAEPAASS</sequence>
<reference evidence="1" key="2">
    <citation type="journal article" date="2022" name="New Phytol.">
        <title>Evolutionary transition to the ectomycorrhizal habit in the genomes of a hyperdiverse lineage of mushroom-forming fungi.</title>
        <authorList>
            <person name="Looney B."/>
            <person name="Miyauchi S."/>
            <person name="Morin E."/>
            <person name="Drula E."/>
            <person name="Courty P.E."/>
            <person name="Kohler A."/>
            <person name="Kuo A."/>
            <person name="LaButti K."/>
            <person name="Pangilinan J."/>
            <person name="Lipzen A."/>
            <person name="Riley R."/>
            <person name="Andreopoulos W."/>
            <person name="He G."/>
            <person name="Johnson J."/>
            <person name="Nolan M."/>
            <person name="Tritt A."/>
            <person name="Barry K.W."/>
            <person name="Grigoriev I.V."/>
            <person name="Nagy L.G."/>
            <person name="Hibbett D."/>
            <person name="Henrissat B."/>
            <person name="Matheny P.B."/>
            <person name="Labbe J."/>
            <person name="Martin F.M."/>
        </authorList>
    </citation>
    <scope>NUCLEOTIDE SEQUENCE</scope>
    <source>
        <strain evidence="1">EC-137</strain>
    </source>
</reference>
<comment type="caution">
    <text evidence="1">The sequence shown here is derived from an EMBL/GenBank/DDBJ whole genome shotgun (WGS) entry which is preliminary data.</text>
</comment>
<organism evidence="1 2">
    <name type="scientific">Vararia minispora EC-137</name>
    <dbReference type="NCBI Taxonomy" id="1314806"/>
    <lineage>
        <taxon>Eukaryota</taxon>
        <taxon>Fungi</taxon>
        <taxon>Dikarya</taxon>
        <taxon>Basidiomycota</taxon>
        <taxon>Agaricomycotina</taxon>
        <taxon>Agaricomycetes</taxon>
        <taxon>Russulales</taxon>
        <taxon>Lachnocladiaceae</taxon>
        <taxon>Vararia</taxon>
    </lineage>
</organism>
<proteinExistence type="predicted"/>
<protein>
    <submittedName>
        <fullName evidence="1">Peroxiredoxin Q</fullName>
    </submittedName>
</protein>
<evidence type="ECO:0000313" key="1">
    <source>
        <dbReference type="EMBL" id="KAI0035198.1"/>
    </source>
</evidence>
<reference evidence="1" key="1">
    <citation type="submission" date="2021-02" db="EMBL/GenBank/DDBJ databases">
        <authorList>
            <consortium name="DOE Joint Genome Institute"/>
            <person name="Ahrendt S."/>
            <person name="Looney B.P."/>
            <person name="Miyauchi S."/>
            <person name="Morin E."/>
            <person name="Drula E."/>
            <person name="Courty P.E."/>
            <person name="Chicoki N."/>
            <person name="Fauchery L."/>
            <person name="Kohler A."/>
            <person name="Kuo A."/>
            <person name="Labutti K."/>
            <person name="Pangilinan J."/>
            <person name="Lipzen A."/>
            <person name="Riley R."/>
            <person name="Andreopoulos W."/>
            <person name="He G."/>
            <person name="Johnson J."/>
            <person name="Barry K.W."/>
            <person name="Grigoriev I.V."/>
            <person name="Nagy L."/>
            <person name="Hibbett D."/>
            <person name="Henrissat B."/>
            <person name="Matheny P.B."/>
            <person name="Labbe J."/>
            <person name="Martin F."/>
        </authorList>
    </citation>
    <scope>NUCLEOTIDE SEQUENCE</scope>
    <source>
        <strain evidence="1">EC-137</strain>
    </source>
</reference>
<gene>
    <name evidence="1" type="ORF">K488DRAFT_43773</name>
</gene>
<keyword evidence="2" id="KW-1185">Reference proteome</keyword>
<evidence type="ECO:0000313" key="2">
    <source>
        <dbReference type="Proteomes" id="UP000814128"/>
    </source>
</evidence>
<accession>A0ACB8QUL3</accession>
<name>A0ACB8QUL3_9AGAM</name>